<protein>
    <submittedName>
        <fullName evidence="1">Uncharacterized protein</fullName>
    </submittedName>
</protein>
<dbReference type="EMBL" id="JBIMZQ010000013">
    <property type="protein sequence ID" value="KAL3667566.1"/>
    <property type="molecule type" value="Genomic_DNA"/>
</dbReference>
<accession>A0ABD3FM75</accession>
<reference evidence="1 2" key="1">
    <citation type="submission" date="2024-09" db="EMBL/GenBank/DDBJ databases">
        <title>Genome sequencing and assembly of Phytophthora oleae, isolate VK10A, causative agent of rot of olive drupes.</title>
        <authorList>
            <person name="Conti Taguali S."/>
            <person name="Riolo M."/>
            <person name="La Spada F."/>
            <person name="Cacciola S.O."/>
            <person name="Dionisio G."/>
        </authorList>
    </citation>
    <scope>NUCLEOTIDE SEQUENCE [LARGE SCALE GENOMIC DNA]</scope>
    <source>
        <strain evidence="1 2">VK10A</strain>
    </source>
</reference>
<gene>
    <name evidence="1" type="ORF">V7S43_007120</name>
</gene>
<dbReference type="Proteomes" id="UP001632037">
    <property type="component" value="Unassembled WGS sequence"/>
</dbReference>
<dbReference type="AlphaFoldDB" id="A0ABD3FM75"/>
<dbReference type="InterPro" id="IPR032675">
    <property type="entry name" value="LRR_dom_sf"/>
</dbReference>
<evidence type="ECO:0000313" key="1">
    <source>
        <dbReference type="EMBL" id="KAL3667566.1"/>
    </source>
</evidence>
<organism evidence="1 2">
    <name type="scientific">Phytophthora oleae</name>
    <dbReference type="NCBI Taxonomy" id="2107226"/>
    <lineage>
        <taxon>Eukaryota</taxon>
        <taxon>Sar</taxon>
        <taxon>Stramenopiles</taxon>
        <taxon>Oomycota</taxon>
        <taxon>Peronosporomycetes</taxon>
        <taxon>Peronosporales</taxon>
        <taxon>Peronosporaceae</taxon>
        <taxon>Phytophthora</taxon>
    </lineage>
</organism>
<evidence type="ECO:0000313" key="2">
    <source>
        <dbReference type="Proteomes" id="UP001632037"/>
    </source>
</evidence>
<name>A0ABD3FM75_9STRA</name>
<sequence length="138" mass="15832">MVVGKRELIDREERKLWLGEQRDREEQLKAFEVKNDKLWAPFALAAKTTGELNVAWTEARGFFTWERVFPFCDLLALRITGHNLLELPKFLPTPFPSLETLSLIADGLGRLPESIGALSRLIELDLTKNRLRELPDSS</sequence>
<comment type="caution">
    <text evidence="1">The sequence shown here is derived from an EMBL/GenBank/DDBJ whole genome shotgun (WGS) entry which is preliminary data.</text>
</comment>
<dbReference type="SUPFAM" id="SSF52058">
    <property type="entry name" value="L domain-like"/>
    <property type="match status" value="1"/>
</dbReference>
<dbReference type="Gene3D" id="3.80.10.10">
    <property type="entry name" value="Ribonuclease Inhibitor"/>
    <property type="match status" value="1"/>
</dbReference>
<keyword evidence="2" id="KW-1185">Reference proteome</keyword>
<proteinExistence type="predicted"/>